<dbReference type="Pfam" id="PF04452">
    <property type="entry name" value="Methyltrans_RNA"/>
    <property type="match status" value="1"/>
</dbReference>
<dbReference type="PANTHER" id="PTHR30027">
    <property type="entry name" value="RIBOSOMAL RNA SMALL SUBUNIT METHYLTRANSFERASE E"/>
    <property type="match status" value="1"/>
</dbReference>
<dbReference type="InterPro" id="IPR046886">
    <property type="entry name" value="RsmE_MTase_dom"/>
</dbReference>
<dbReference type="Proteomes" id="UP000199427">
    <property type="component" value="Unassembled WGS sequence"/>
</dbReference>
<keyword evidence="8 12" id="KW-0808">Transferase</keyword>
<comment type="function">
    <text evidence="10 12">Specifically methylates the N3 position of the uracil ring of uridine 1498 (m3U1498) in 16S rRNA. Acts on the fully assembled 30S ribosomal subunit.</text>
</comment>
<name>A0A1H9BP57_9BACI</name>
<dbReference type="InterPro" id="IPR029026">
    <property type="entry name" value="tRNA_m1G_MTases_N"/>
</dbReference>
<gene>
    <name evidence="15" type="ORF">SAMN05216362_10432</name>
</gene>
<keyword evidence="16" id="KW-1185">Reference proteome</keyword>
<evidence type="ECO:0000256" key="11">
    <source>
        <dbReference type="ARBA" id="ARBA00047944"/>
    </source>
</evidence>
<dbReference type="InterPro" id="IPR006700">
    <property type="entry name" value="RsmE"/>
</dbReference>
<dbReference type="SUPFAM" id="SSF75217">
    <property type="entry name" value="alpha/beta knot"/>
    <property type="match status" value="1"/>
</dbReference>
<comment type="similarity">
    <text evidence="2 12">Belongs to the RNA methyltransferase RsmE family.</text>
</comment>
<evidence type="ECO:0000256" key="5">
    <source>
        <dbReference type="ARBA" id="ARBA00022490"/>
    </source>
</evidence>
<reference evidence="15 16" key="1">
    <citation type="submission" date="2016-10" db="EMBL/GenBank/DDBJ databases">
        <authorList>
            <person name="de Groot N.N."/>
        </authorList>
    </citation>
    <scope>NUCLEOTIDE SEQUENCE [LARGE SCALE GENOMIC DNA]</scope>
    <source>
        <strain evidence="15 16">DSM 21633</strain>
    </source>
</reference>
<keyword evidence="6 12" id="KW-0698">rRNA processing</keyword>
<dbReference type="STRING" id="571933.SAMN05216362_10432"/>
<evidence type="ECO:0000256" key="3">
    <source>
        <dbReference type="ARBA" id="ARBA00012328"/>
    </source>
</evidence>
<accession>A0A1H9BP57</accession>
<dbReference type="InterPro" id="IPR015947">
    <property type="entry name" value="PUA-like_sf"/>
</dbReference>
<evidence type="ECO:0000313" key="15">
    <source>
        <dbReference type="EMBL" id="SEP90323.1"/>
    </source>
</evidence>
<protein>
    <recommendedName>
        <fullName evidence="4 12">Ribosomal RNA small subunit methyltransferase E</fullName>
        <ecNumber evidence="3 12">2.1.1.193</ecNumber>
    </recommendedName>
</protein>
<feature type="domain" description="Ribosomal RNA small subunit methyltransferase E PUA-like" evidence="14">
    <location>
        <begin position="18"/>
        <end position="64"/>
    </location>
</feature>
<dbReference type="OrthoDB" id="9815641at2"/>
<proteinExistence type="inferred from homology"/>
<evidence type="ECO:0000256" key="10">
    <source>
        <dbReference type="ARBA" id="ARBA00025699"/>
    </source>
</evidence>
<dbReference type="NCBIfam" id="NF008691">
    <property type="entry name" value="PRK11713.1-4"/>
    <property type="match status" value="1"/>
</dbReference>
<dbReference type="GO" id="GO:0005737">
    <property type="term" value="C:cytoplasm"/>
    <property type="evidence" value="ECO:0007669"/>
    <property type="project" value="UniProtKB-SubCell"/>
</dbReference>
<evidence type="ECO:0000256" key="8">
    <source>
        <dbReference type="ARBA" id="ARBA00022679"/>
    </source>
</evidence>
<dbReference type="PIRSF" id="PIRSF015601">
    <property type="entry name" value="MTase_slr0722"/>
    <property type="match status" value="1"/>
</dbReference>
<dbReference type="EC" id="2.1.1.193" evidence="3 12"/>
<dbReference type="AlphaFoldDB" id="A0A1H9BP57"/>
<dbReference type="InterPro" id="IPR046887">
    <property type="entry name" value="RsmE_PUA-like"/>
</dbReference>
<evidence type="ECO:0000256" key="9">
    <source>
        <dbReference type="ARBA" id="ARBA00022691"/>
    </source>
</evidence>
<keyword evidence="9 12" id="KW-0949">S-adenosyl-L-methionine</keyword>
<dbReference type="Gene3D" id="3.40.1280.10">
    <property type="match status" value="1"/>
</dbReference>
<dbReference type="GO" id="GO:0070042">
    <property type="term" value="F:rRNA (uridine-N3-)-methyltransferase activity"/>
    <property type="evidence" value="ECO:0007669"/>
    <property type="project" value="TreeGrafter"/>
</dbReference>
<dbReference type="Pfam" id="PF20260">
    <property type="entry name" value="PUA_4"/>
    <property type="match status" value="1"/>
</dbReference>
<evidence type="ECO:0000256" key="12">
    <source>
        <dbReference type="PIRNR" id="PIRNR015601"/>
    </source>
</evidence>
<dbReference type="InterPro" id="IPR029028">
    <property type="entry name" value="Alpha/beta_knot_MTases"/>
</dbReference>
<dbReference type="CDD" id="cd18084">
    <property type="entry name" value="RsmE-like"/>
    <property type="match status" value="1"/>
</dbReference>
<evidence type="ECO:0000259" key="14">
    <source>
        <dbReference type="Pfam" id="PF20260"/>
    </source>
</evidence>
<dbReference type="PANTHER" id="PTHR30027:SF3">
    <property type="entry name" value="16S RRNA (URACIL(1498)-N(3))-METHYLTRANSFERASE"/>
    <property type="match status" value="1"/>
</dbReference>
<evidence type="ECO:0000256" key="7">
    <source>
        <dbReference type="ARBA" id="ARBA00022603"/>
    </source>
</evidence>
<evidence type="ECO:0000256" key="1">
    <source>
        <dbReference type="ARBA" id="ARBA00004496"/>
    </source>
</evidence>
<dbReference type="SUPFAM" id="SSF88697">
    <property type="entry name" value="PUA domain-like"/>
    <property type="match status" value="1"/>
</dbReference>
<dbReference type="EMBL" id="FOES01000004">
    <property type="protein sequence ID" value="SEP90323.1"/>
    <property type="molecule type" value="Genomic_DNA"/>
</dbReference>
<dbReference type="RefSeq" id="WP_091772623.1">
    <property type="nucleotide sequence ID" value="NZ_FOES01000004.1"/>
</dbReference>
<comment type="subcellular location">
    <subcellularLocation>
        <location evidence="1 12">Cytoplasm</location>
    </subcellularLocation>
</comment>
<keyword evidence="7 12" id="KW-0489">Methyltransferase</keyword>
<dbReference type="Gene3D" id="2.40.240.20">
    <property type="entry name" value="Hypothetical PUA domain-like, domain 1"/>
    <property type="match status" value="1"/>
</dbReference>
<sequence>MQRYFVPSNQWQDQTLTITDDDYHHIVNVMRMKEGQSIICSSNGMSYLCEIVQIHDKEVTCQVLEKLNENQELPITVTLAQGLPKGDKLDFIVQKATELGMKYFAPLQLDRSIVKWDHKKEQKKLERLRKIAKEASEQSHRAVVPTIHEKHTLKELFNNHSFDHCWVASELVAKEDVKHSPSFKEAIQQVKEGEHILLIVGPEGGFSDEEIHFLEELKCRSIRLGPRILRTETAPLYALSAMSFYFEEWRCEV</sequence>
<dbReference type="GO" id="GO:0070475">
    <property type="term" value="P:rRNA base methylation"/>
    <property type="evidence" value="ECO:0007669"/>
    <property type="project" value="TreeGrafter"/>
</dbReference>
<evidence type="ECO:0000256" key="4">
    <source>
        <dbReference type="ARBA" id="ARBA00013673"/>
    </source>
</evidence>
<evidence type="ECO:0000313" key="16">
    <source>
        <dbReference type="Proteomes" id="UP000199427"/>
    </source>
</evidence>
<feature type="domain" description="Ribosomal RNA small subunit methyltransferase E methyltransferase" evidence="13">
    <location>
        <begin position="72"/>
        <end position="243"/>
    </location>
</feature>
<comment type="catalytic activity">
    <reaction evidence="11 12">
        <text>uridine(1498) in 16S rRNA + S-adenosyl-L-methionine = N(3)-methyluridine(1498) in 16S rRNA + S-adenosyl-L-homocysteine + H(+)</text>
        <dbReference type="Rhea" id="RHEA:42920"/>
        <dbReference type="Rhea" id="RHEA-COMP:10283"/>
        <dbReference type="Rhea" id="RHEA-COMP:10284"/>
        <dbReference type="ChEBI" id="CHEBI:15378"/>
        <dbReference type="ChEBI" id="CHEBI:57856"/>
        <dbReference type="ChEBI" id="CHEBI:59789"/>
        <dbReference type="ChEBI" id="CHEBI:65315"/>
        <dbReference type="ChEBI" id="CHEBI:74502"/>
        <dbReference type="EC" id="2.1.1.193"/>
    </reaction>
</comment>
<evidence type="ECO:0000256" key="2">
    <source>
        <dbReference type="ARBA" id="ARBA00005528"/>
    </source>
</evidence>
<dbReference type="NCBIfam" id="TIGR00046">
    <property type="entry name" value="RsmE family RNA methyltransferase"/>
    <property type="match status" value="1"/>
</dbReference>
<evidence type="ECO:0000256" key="6">
    <source>
        <dbReference type="ARBA" id="ARBA00022552"/>
    </source>
</evidence>
<organism evidence="15 16">
    <name type="scientific">Piscibacillus halophilus</name>
    <dbReference type="NCBI Taxonomy" id="571933"/>
    <lineage>
        <taxon>Bacteria</taxon>
        <taxon>Bacillati</taxon>
        <taxon>Bacillota</taxon>
        <taxon>Bacilli</taxon>
        <taxon>Bacillales</taxon>
        <taxon>Bacillaceae</taxon>
        <taxon>Piscibacillus</taxon>
    </lineage>
</organism>
<evidence type="ECO:0000259" key="13">
    <source>
        <dbReference type="Pfam" id="PF04452"/>
    </source>
</evidence>
<keyword evidence="5 12" id="KW-0963">Cytoplasm</keyword>
<dbReference type="NCBIfam" id="NF008692">
    <property type="entry name" value="PRK11713.1-5"/>
    <property type="match status" value="1"/>
</dbReference>